<evidence type="ECO:0000313" key="2">
    <source>
        <dbReference type="Proteomes" id="UP000038040"/>
    </source>
</evidence>
<accession>A0A0N4U759</accession>
<organism evidence="2 3">
    <name type="scientific">Dracunculus medinensis</name>
    <name type="common">Guinea worm</name>
    <dbReference type="NCBI Taxonomy" id="318479"/>
    <lineage>
        <taxon>Eukaryota</taxon>
        <taxon>Metazoa</taxon>
        <taxon>Ecdysozoa</taxon>
        <taxon>Nematoda</taxon>
        <taxon>Chromadorea</taxon>
        <taxon>Rhabditida</taxon>
        <taxon>Spirurina</taxon>
        <taxon>Dracunculoidea</taxon>
        <taxon>Dracunculidae</taxon>
        <taxon>Dracunculus</taxon>
    </lineage>
</organism>
<feature type="region of interest" description="Disordered" evidence="1">
    <location>
        <begin position="40"/>
        <end position="73"/>
    </location>
</feature>
<dbReference type="WBParaSite" id="DME_0000280501-mRNA-1">
    <property type="protein sequence ID" value="DME_0000280501-mRNA-1"/>
    <property type="gene ID" value="DME_0000280501"/>
</dbReference>
<proteinExistence type="predicted"/>
<name>A0A0N4U759_DRAME</name>
<sequence length="214" mass="25642">LNSSDDELKVFRRLQDANLFQNIKGERKRKFRSEFIDEEASLSGEDIDSDNEDENADLDEYEKEEGDEDDVPDEETLKLQLSKQWLKEQQVDAEDRKLLYWKEKLFVDGDLHMDTDRTFRLKLRDEANMNDQASCENETGPEDVDDEENEENYDAMKRHIEMLKWKLKTDVSSVKKLDYFRWHFCCPSIFAIFLTKNDFLISIFHSIFFRIHFK</sequence>
<reference evidence="3" key="1">
    <citation type="submission" date="2017-02" db="UniProtKB">
        <authorList>
            <consortium name="WormBaseParasite"/>
        </authorList>
    </citation>
    <scope>IDENTIFICATION</scope>
</reference>
<dbReference type="Proteomes" id="UP000038040">
    <property type="component" value="Unplaced"/>
</dbReference>
<protein>
    <submittedName>
        <fullName evidence="3">SPT6_acidic domain-containing protein</fullName>
    </submittedName>
</protein>
<evidence type="ECO:0000256" key="1">
    <source>
        <dbReference type="SAM" id="MobiDB-lite"/>
    </source>
</evidence>
<dbReference type="AlphaFoldDB" id="A0A0N4U759"/>
<evidence type="ECO:0000313" key="3">
    <source>
        <dbReference type="WBParaSite" id="DME_0000280501-mRNA-1"/>
    </source>
</evidence>